<dbReference type="EMBL" id="UYWY01027177">
    <property type="protein sequence ID" value="VDM50925.1"/>
    <property type="molecule type" value="Genomic_DNA"/>
</dbReference>
<dbReference type="PROSITE" id="PS50237">
    <property type="entry name" value="HECT"/>
    <property type="match status" value="1"/>
</dbReference>
<dbReference type="SUPFAM" id="SSF56204">
    <property type="entry name" value="Hect, E3 ligase catalytic domain"/>
    <property type="match status" value="1"/>
</dbReference>
<dbReference type="Proteomes" id="UP000050794">
    <property type="component" value="Unassembled WGS sequence"/>
</dbReference>
<keyword evidence="2 3" id="KW-0833">Ubl conjugation pathway</keyword>
<evidence type="ECO:0000313" key="7">
    <source>
        <dbReference type="WBParaSite" id="TCNE_0001960801-mRNA-1"/>
    </source>
</evidence>
<evidence type="ECO:0000313" key="5">
    <source>
        <dbReference type="EMBL" id="VDM50925.1"/>
    </source>
</evidence>
<organism evidence="6 7">
    <name type="scientific">Toxocara canis</name>
    <name type="common">Canine roundworm</name>
    <dbReference type="NCBI Taxonomy" id="6265"/>
    <lineage>
        <taxon>Eukaryota</taxon>
        <taxon>Metazoa</taxon>
        <taxon>Ecdysozoa</taxon>
        <taxon>Nematoda</taxon>
        <taxon>Chromadorea</taxon>
        <taxon>Rhabditida</taxon>
        <taxon>Spirurina</taxon>
        <taxon>Ascaridomorpha</taxon>
        <taxon>Ascaridoidea</taxon>
        <taxon>Toxocaridae</taxon>
        <taxon>Toxocara</taxon>
    </lineage>
</organism>
<dbReference type="WBParaSite" id="TCNE_0001960801-mRNA-1">
    <property type="protein sequence ID" value="TCNE_0001960801-mRNA-1"/>
    <property type="gene ID" value="TCNE_0001960801"/>
</dbReference>
<dbReference type="InterPro" id="IPR035983">
    <property type="entry name" value="Hect_E3_ubiquitin_ligase"/>
</dbReference>
<evidence type="ECO:0000256" key="3">
    <source>
        <dbReference type="PROSITE-ProRule" id="PRU00104"/>
    </source>
</evidence>
<reference evidence="5 6" key="2">
    <citation type="submission" date="2018-11" db="EMBL/GenBank/DDBJ databases">
        <authorList>
            <consortium name="Pathogen Informatics"/>
        </authorList>
    </citation>
    <scope>NUCLEOTIDE SEQUENCE [LARGE SCALE GENOMIC DNA]</scope>
</reference>
<dbReference type="GO" id="GO:0016567">
    <property type="term" value="P:protein ubiquitination"/>
    <property type="evidence" value="ECO:0007669"/>
    <property type="project" value="TreeGrafter"/>
</dbReference>
<proteinExistence type="predicted"/>
<evidence type="ECO:0000256" key="1">
    <source>
        <dbReference type="ARBA" id="ARBA00022737"/>
    </source>
</evidence>
<reference evidence="7" key="1">
    <citation type="submission" date="2016-06" db="UniProtKB">
        <authorList>
            <consortium name="WormBaseParasite"/>
        </authorList>
    </citation>
    <scope>IDENTIFICATION</scope>
</reference>
<comment type="caution">
    <text evidence="3">Lacks conserved residue(s) required for the propagation of feature annotation.</text>
</comment>
<dbReference type="GO" id="GO:0006511">
    <property type="term" value="P:ubiquitin-dependent protein catabolic process"/>
    <property type="evidence" value="ECO:0007669"/>
    <property type="project" value="TreeGrafter"/>
</dbReference>
<dbReference type="GO" id="GO:0005737">
    <property type="term" value="C:cytoplasm"/>
    <property type="evidence" value="ECO:0007669"/>
    <property type="project" value="TreeGrafter"/>
</dbReference>
<evidence type="ECO:0000259" key="4">
    <source>
        <dbReference type="PROSITE" id="PS50237"/>
    </source>
</evidence>
<dbReference type="InterPro" id="IPR000569">
    <property type="entry name" value="HECT_dom"/>
</dbReference>
<accession>A0A183VFT4</accession>
<name>A0A183VFT4_TOXCA</name>
<feature type="domain" description="HECT" evidence="4">
    <location>
        <begin position="23"/>
        <end position="75"/>
    </location>
</feature>
<dbReference type="PANTHER" id="PTHR45622">
    <property type="entry name" value="UBIQUITIN-PROTEIN LIGASE E3A-RELATED"/>
    <property type="match status" value="1"/>
</dbReference>
<dbReference type="AlphaFoldDB" id="A0A183VFT4"/>
<sequence>MFVEDDESHLIWFSGVETDPLSFKLTGVLCALAIYNNVLVDFPFPLAFYKKILNQSLSLDDLDELSPTEARLYFF</sequence>
<dbReference type="GO" id="GO:0061630">
    <property type="term" value="F:ubiquitin protein ligase activity"/>
    <property type="evidence" value="ECO:0007669"/>
    <property type="project" value="TreeGrafter"/>
</dbReference>
<dbReference type="PANTHER" id="PTHR45622:SF76">
    <property type="entry name" value="HECT AND RLD DOMAIN CONTAINING E3 UBIQUITIN LIGASE 4, ISOFORM C"/>
    <property type="match status" value="1"/>
</dbReference>
<evidence type="ECO:0000313" key="6">
    <source>
        <dbReference type="Proteomes" id="UP000050794"/>
    </source>
</evidence>
<evidence type="ECO:0000256" key="2">
    <source>
        <dbReference type="ARBA" id="ARBA00022786"/>
    </source>
</evidence>
<keyword evidence="1" id="KW-0677">Repeat</keyword>
<protein>
    <submittedName>
        <fullName evidence="7">HECT domain-containing protein</fullName>
    </submittedName>
</protein>
<dbReference type="Gene3D" id="3.90.1750.10">
    <property type="entry name" value="Hect, E3 ligase catalytic domains"/>
    <property type="match status" value="1"/>
</dbReference>
<gene>
    <name evidence="5" type="ORF">TCNE_LOCUS19604</name>
</gene>
<dbReference type="InterPro" id="IPR051709">
    <property type="entry name" value="Ub-ligase/GTPase-reg"/>
</dbReference>
<keyword evidence="6" id="KW-1185">Reference proteome</keyword>
<dbReference type="Pfam" id="PF00632">
    <property type="entry name" value="HECT"/>
    <property type="match status" value="1"/>
</dbReference>
<dbReference type="Gene3D" id="3.30.2160.10">
    <property type="entry name" value="Hect, E3 ligase catalytic domain"/>
    <property type="match status" value="1"/>
</dbReference>